<sequence length="139" mass="15438">MDPLTALFNIGSSIIDKVWPDKTQAEAAKLKMFELQQQGAFAEIQNGFNLMLENVKVNANEALHQSIFVAGWRPFIGWVCGVALAYNYIAMPFIVWVTKCFYPEAPQMPTLDMTELLVLLGGMLGVAGLRSREITAGKR</sequence>
<keyword evidence="1" id="KW-0472">Membrane</keyword>
<feature type="transmembrane region" description="Helical" evidence="1">
    <location>
        <begin position="75"/>
        <end position="98"/>
    </location>
</feature>
<keyword evidence="1" id="KW-0812">Transmembrane</keyword>
<gene>
    <name evidence="2" type="ORF">TM448A00751_0010</name>
    <name evidence="3" type="ORF">TM448B01492_0004</name>
</gene>
<evidence type="ECO:0000313" key="3">
    <source>
        <dbReference type="EMBL" id="QJH99104.1"/>
    </source>
</evidence>
<feature type="transmembrane region" description="Helical" evidence="1">
    <location>
        <begin position="110"/>
        <end position="129"/>
    </location>
</feature>
<reference evidence="2" key="1">
    <citation type="submission" date="2020-03" db="EMBL/GenBank/DDBJ databases">
        <title>The deep terrestrial virosphere.</title>
        <authorList>
            <person name="Holmfeldt K."/>
            <person name="Nilsson E."/>
            <person name="Simone D."/>
            <person name="Lopez-Fernandez M."/>
            <person name="Wu X."/>
            <person name="de Brujin I."/>
            <person name="Lundin D."/>
            <person name="Andersson A."/>
            <person name="Bertilsson S."/>
            <person name="Dopson M."/>
        </authorList>
    </citation>
    <scope>NUCLEOTIDE SEQUENCE</scope>
    <source>
        <strain evidence="2">TM448A00751</strain>
        <strain evidence="3">TM448B01492</strain>
    </source>
</reference>
<keyword evidence="1" id="KW-1133">Transmembrane helix</keyword>
<dbReference type="InterPro" id="IPR021497">
    <property type="entry name" value="GTA_holin_3TM"/>
</dbReference>
<dbReference type="EMBL" id="MT144769">
    <property type="protein sequence ID" value="QJH99104.1"/>
    <property type="molecule type" value="Genomic_DNA"/>
</dbReference>
<name>A0A6H1ZK67_9ZZZZ</name>
<evidence type="ECO:0000313" key="2">
    <source>
        <dbReference type="EMBL" id="QJA47872.1"/>
    </source>
</evidence>
<accession>A0A6H1ZK67</accession>
<protein>
    <submittedName>
        <fullName evidence="2">Putative holin</fullName>
    </submittedName>
</protein>
<organism evidence="2">
    <name type="scientific">viral metagenome</name>
    <dbReference type="NCBI Taxonomy" id="1070528"/>
    <lineage>
        <taxon>unclassified sequences</taxon>
        <taxon>metagenomes</taxon>
        <taxon>organismal metagenomes</taxon>
    </lineage>
</organism>
<dbReference type="Pfam" id="PF11351">
    <property type="entry name" value="GTA_holin_3TM"/>
    <property type="match status" value="1"/>
</dbReference>
<dbReference type="EMBL" id="MT144061">
    <property type="protein sequence ID" value="QJA47872.1"/>
    <property type="molecule type" value="Genomic_DNA"/>
</dbReference>
<dbReference type="AlphaFoldDB" id="A0A6H1ZK67"/>
<proteinExistence type="predicted"/>
<evidence type="ECO:0000256" key="1">
    <source>
        <dbReference type="SAM" id="Phobius"/>
    </source>
</evidence>